<evidence type="ECO:0000256" key="8">
    <source>
        <dbReference type="ARBA" id="ARBA00022842"/>
    </source>
</evidence>
<reference evidence="12" key="1">
    <citation type="submission" date="2018-09" db="EMBL/GenBank/DDBJ databases">
        <authorList>
            <person name="Kim I."/>
        </authorList>
    </citation>
    <scope>NUCLEOTIDE SEQUENCE [LARGE SCALE GENOMIC DNA]</scope>
    <source>
        <strain evidence="12">DD4a</strain>
    </source>
</reference>
<comment type="catalytic activity">
    <reaction evidence="10">
        <text>L-threonyl-[protein] + FAD = FMN-L-threonyl-[protein] + AMP + H(+)</text>
        <dbReference type="Rhea" id="RHEA:36847"/>
        <dbReference type="Rhea" id="RHEA-COMP:11060"/>
        <dbReference type="Rhea" id="RHEA-COMP:11061"/>
        <dbReference type="ChEBI" id="CHEBI:15378"/>
        <dbReference type="ChEBI" id="CHEBI:30013"/>
        <dbReference type="ChEBI" id="CHEBI:57692"/>
        <dbReference type="ChEBI" id="CHEBI:74257"/>
        <dbReference type="ChEBI" id="CHEBI:456215"/>
        <dbReference type="EC" id="2.7.1.180"/>
    </reaction>
</comment>
<evidence type="ECO:0000256" key="10">
    <source>
        <dbReference type="ARBA" id="ARBA00048540"/>
    </source>
</evidence>
<name>A0A3A1U394_9MICO</name>
<dbReference type="Proteomes" id="UP000265742">
    <property type="component" value="Unassembled WGS sequence"/>
</dbReference>
<dbReference type="InterPro" id="IPR024932">
    <property type="entry name" value="ApbE"/>
</dbReference>
<organism evidence="11 12">
    <name type="scientific">Amnibacterium setariae</name>
    <dbReference type="NCBI Taxonomy" id="2306585"/>
    <lineage>
        <taxon>Bacteria</taxon>
        <taxon>Bacillati</taxon>
        <taxon>Actinomycetota</taxon>
        <taxon>Actinomycetes</taxon>
        <taxon>Micrococcales</taxon>
        <taxon>Microbacteriaceae</taxon>
        <taxon>Amnibacterium</taxon>
    </lineage>
</organism>
<evidence type="ECO:0000256" key="5">
    <source>
        <dbReference type="ARBA" id="ARBA00022679"/>
    </source>
</evidence>
<comment type="caution">
    <text evidence="11">The sequence shown here is derived from an EMBL/GenBank/DDBJ whole genome shotgun (WGS) entry which is preliminary data.</text>
</comment>
<proteinExistence type="predicted"/>
<keyword evidence="4" id="KW-0285">Flavoprotein</keyword>
<keyword evidence="12" id="KW-1185">Reference proteome</keyword>
<dbReference type="OrthoDB" id="9778595at2"/>
<evidence type="ECO:0000256" key="4">
    <source>
        <dbReference type="ARBA" id="ARBA00022630"/>
    </source>
</evidence>
<sequence>MGTVVSFDVRGPGDHAAAIDAAVRWFHEVDARFSPYRYGSEVSRVDRGELPLDEVSEDLAEVITACDALEDWSAGAFSAVRDGRFDPSGYVKGWSVERSARLLREQGCADFAINAGGDVLVASSDRDRAPWRVGVRHPSDPTALATVLLAHDLAVATSGRYERGDHVVDPRTGRPATGAAAVTVCGPDLALADGFATAALVLGEDGPAWIAGLAGYEAWTAFDDGRVVATSGFPRVVEGVPVRTAPADDLAGAAR</sequence>
<accession>A0A3A1U394</accession>
<evidence type="ECO:0000313" key="11">
    <source>
        <dbReference type="EMBL" id="RIX31425.1"/>
    </source>
</evidence>
<dbReference type="PANTHER" id="PTHR30040">
    <property type="entry name" value="THIAMINE BIOSYNTHESIS LIPOPROTEIN APBE"/>
    <property type="match status" value="1"/>
</dbReference>
<keyword evidence="5 11" id="KW-0808">Transferase</keyword>
<comment type="cofactor">
    <cofactor evidence="1">
        <name>Mg(2+)</name>
        <dbReference type="ChEBI" id="CHEBI:18420"/>
    </cofactor>
</comment>
<dbReference type="PANTHER" id="PTHR30040:SF2">
    <property type="entry name" value="FAD:PROTEIN FMN TRANSFERASE"/>
    <property type="match status" value="1"/>
</dbReference>
<keyword evidence="6" id="KW-0479">Metal-binding</keyword>
<gene>
    <name evidence="11" type="ORF">D1781_06660</name>
</gene>
<dbReference type="GO" id="GO:0046872">
    <property type="term" value="F:metal ion binding"/>
    <property type="evidence" value="ECO:0007669"/>
    <property type="project" value="UniProtKB-KW"/>
</dbReference>
<evidence type="ECO:0000313" key="12">
    <source>
        <dbReference type="Proteomes" id="UP000265742"/>
    </source>
</evidence>
<dbReference type="Pfam" id="PF02424">
    <property type="entry name" value="ApbE"/>
    <property type="match status" value="2"/>
</dbReference>
<dbReference type="Gene3D" id="3.10.520.10">
    <property type="entry name" value="ApbE-like domains"/>
    <property type="match status" value="2"/>
</dbReference>
<evidence type="ECO:0000256" key="2">
    <source>
        <dbReference type="ARBA" id="ARBA00011955"/>
    </source>
</evidence>
<dbReference type="AlphaFoldDB" id="A0A3A1U394"/>
<dbReference type="EC" id="2.7.1.180" evidence="2"/>
<dbReference type="GO" id="GO:0016740">
    <property type="term" value="F:transferase activity"/>
    <property type="evidence" value="ECO:0007669"/>
    <property type="project" value="UniProtKB-KW"/>
</dbReference>
<dbReference type="InterPro" id="IPR003374">
    <property type="entry name" value="ApbE-like_sf"/>
</dbReference>
<evidence type="ECO:0000256" key="1">
    <source>
        <dbReference type="ARBA" id="ARBA00001946"/>
    </source>
</evidence>
<dbReference type="SUPFAM" id="SSF143631">
    <property type="entry name" value="ApbE-like"/>
    <property type="match status" value="1"/>
</dbReference>
<protein>
    <recommendedName>
        <fullName evidence="3">FAD:protein FMN transferase</fullName>
        <ecNumber evidence="2">2.7.1.180</ecNumber>
    </recommendedName>
    <alternativeName>
        <fullName evidence="9">Flavin transferase</fullName>
    </alternativeName>
</protein>
<evidence type="ECO:0000256" key="3">
    <source>
        <dbReference type="ARBA" id="ARBA00016337"/>
    </source>
</evidence>
<keyword evidence="8" id="KW-0460">Magnesium</keyword>
<dbReference type="EMBL" id="QXTG01000001">
    <property type="protein sequence ID" value="RIX31425.1"/>
    <property type="molecule type" value="Genomic_DNA"/>
</dbReference>
<evidence type="ECO:0000256" key="9">
    <source>
        <dbReference type="ARBA" id="ARBA00031306"/>
    </source>
</evidence>
<evidence type="ECO:0000256" key="6">
    <source>
        <dbReference type="ARBA" id="ARBA00022723"/>
    </source>
</evidence>
<evidence type="ECO:0000256" key="7">
    <source>
        <dbReference type="ARBA" id="ARBA00022827"/>
    </source>
</evidence>
<keyword evidence="7" id="KW-0274">FAD</keyword>